<sequence length="149" mass="16291">MNKKISLKTINVILAFSFLVGAIGTFWTWHGNTDFSVAKDLAVKGAYTVANPVESGNFLWAGKVKTNGSNTITMPKDSYSSFINFLSSSSTVKIKDDNGQIVYANIESFDADCPNDICSADWQITLSPQASMLDLNSGSLLLQFYQVEK</sequence>
<keyword evidence="1" id="KW-0472">Membrane</keyword>
<evidence type="ECO:0000313" key="3">
    <source>
        <dbReference type="Proteomes" id="UP000034207"/>
    </source>
</evidence>
<dbReference type="Proteomes" id="UP000034207">
    <property type="component" value="Unassembled WGS sequence"/>
</dbReference>
<proteinExistence type="predicted"/>
<accession>A0A0G0LWL0</accession>
<dbReference type="AlphaFoldDB" id="A0A0G0LWL0"/>
<dbReference type="STRING" id="1618345.UT18_C0001G0014"/>
<name>A0A0G0LWL0_UNCC2</name>
<reference evidence="2 3" key="1">
    <citation type="journal article" date="2015" name="Nature">
        <title>rRNA introns, odd ribosomes, and small enigmatic genomes across a large radiation of phyla.</title>
        <authorList>
            <person name="Brown C.T."/>
            <person name="Hug L.A."/>
            <person name="Thomas B.C."/>
            <person name="Sharon I."/>
            <person name="Castelle C.J."/>
            <person name="Singh A."/>
            <person name="Wilkins M.J."/>
            <person name="Williams K.H."/>
            <person name="Banfield J.F."/>
        </authorList>
    </citation>
    <scope>NUCLEOTIDE SEQUENCE [LARGE SCALE GENOMIC DNA]</scope>
</reference>
<protein>
    <submittedName>
        <fullName evidence="2">Uncharacterized protein</fullName>
    </submittedName>
</protein>
<evidence type="ECO:0000313" key="2">
    <source>
        <dbReference type="EMBL" id="KKQ95427.1"/>
    </source>
</evidence>
<organism evidence="2 3">
    <name type="scientific">candidate division CPR2 bacterium GW2011_GWC2_39_10</name>
    <dbReference type="NCBI Taxonomy" id="1618345"/>
    <lineage>
        <taxon>Bacteria</taxon>
        <taxon>Bacteria division CPR2</taxon>
    </lineage>
</organism>
<comment type="caution">
    <text evidence="2">The sequence shown here is derived from an EMBL/GenBank/DDBJ whole genome shotgun (WGS) entry which is preliminary data.</text>
</comment>
<evidence type="ECO:0000256" key="1">
    <source>
        <dbReference type="SAM" id="Phobius"/>
    </source>
</evidence>
<dbReference type="EMBL" id="LBVV01000001">
    <property type="protein sequence ID" value="KKQ95427.1"/>
    <property type="molecule type" value="Genomic_DNA"/>
</dbReference>
<gene>
    <name evidence="2" type="ORF">UT18_C0001G0014</name>
</gene>
<keyword evidence="1" id="KW-0812">Transmembrane</keyword>
<feature type="transmembrane region" description="Helical" evidence="1">
    <location>
        <begin position="12"/>
        <end position="29"/>
    </location>
</feature>
<keyword evidence="1" id="KW-1133">Transmembrane helix</keyword>